<keyword evidence="5" id="KW-0055">Arginine biosynthesis</keyword>
<evidence type="ECO:0000256" key="2">
    <source>
        <dbReference type="ARBA" id="ARBA00022605"/>
    </source>
</evidence>
<gene>
    <name evidence="5" type="primary">argD</name>
    <name evidence="6" type="ORF">WNY58_08345</name>
</gene>
<dbReference type="InterPro" id="IPR005814">
    <property type="entry name" value="Aminotrans_3"/>
</dbReference>
<feature type="binding site" evidence="5">
    <location>
        <position position="133"/>
    </location>
    <ligand>
        <name>N(2)-acetyl-L-ornithine</name>
        <dbReference type="ChEBI" id="CHEBI:57805"/>
    </ligand>
</feature>
<feature type="binding site" evidence="5">
    <location>
        <position position="275"/>
    </location>
    <ligand>
        <name>pyridoxal 5'-phosphate</name>
        <dbReference type="ChEBI" id="CHEBI:597326"/>
    </ligand>
</feature>
<dbReference type="InterPro" id="IPR049704">
    <property type="entry name" value="Aminotrans_3_PPA_site"/>
</dbReference>
<dbReference type="InterPro" id="IPR050103">
    <property type="entry name" value="Class-III_PLP-dep_AT"/>
</dbReference>
<protein>
    <recommendedName>
        <fullName evidence="5">Acetylornithine aminotransferase</fullName>
        <shortName evidence="5">ACOAT</shortName>
        <ecNumber evidence="5">2.6.1.11</ecNumber>
    </recommendedName>
</protein>
<evidence type="ECO:0000256" key="5">
    <source>
        <dbReference type="HAMAP-Rule" id="MF_01107"/>
    </source>
</evidence>
<dbReference type="InterPro" id="IPR015421">
    <property type="entry name" value="PyrdxlP-dep_Trfase_major"/>
</dbReference>
<comment type="caution">
    <text evidence="6">The sequence shown here is derived from an EMBL/GenBank/DDBJ whole genome shotgun (WGS) entry which is preliminary data.</text>
</comment>
<comment type="subunit">
    <text evidence="5">Homodimer.</text>
</comment>
<evidence type="ECO:0000313" key="7">
    <source>
        <dbReference type="Proteomes" id="UP001449225"/>
    </source>
</evidence>
<dbReference type="PANTHER" id="PTHR11986:SF79">
    <property type="entry name" value="ACETYLORNITHINE AMINOTRANSFERASE, MITOCHONDRIAL"/>
    <property type="match status" value="1"/>
</dbReference>
<dbReference type="HAMAP" id="MF_01107">
    <property type="entry name" value="ArgD_aminotrans_3"/>
    <property type="match status" value="1"/>
</dbReference>
<evidence type="ECO:0000256" key="3">
    <source>
        <dbReference type="ARBA" id="ARBA00022679"/>
    </source>
</evidence>
<dbReference type="NCBIfam" id="NF002325">
    <property type="entry name" value="PRK01278.1"/>
    <property type="match status" value="1"/>
</dbReference>
<dbReference type="InterPro" id="IPR015422">
    <property type="entry name" value="PyrdxlP-dep_Trfase_small"/>
</dbReference>
<evidence type="ECO:0000313" key="6">
    <source>
        <dbReference type="EMBL" id="MEM5536397.1"/>
    </source>
</evidence>
<evidence type="ECO:0000256" key="4">
    <source>
        <dbReference type="ARBA" id="ARBA00022898"/>
    </source>
</evidence>
<sequence length="410" mass="43819">MAVESIMTTYNRLSVAFERGEGSWLFDINGNKYLDALSGIAVCGLGHAHPAVTHAISEQAGKLLHTSNLYTIPNQQQLAERLTQISGMDNVFFGNSGAEANEAAIKIARRYGHTVRNIDNPAIIVMENAFHGRTMATLSATGNRSAQAGFEPLVSGFVRAPYDDIDAIKTIATNNPNIVAILVEPIQGESGIQIPADDYLNQIRAICDENNWLMMLDEVQSGNGRSGKYFAYQHNNILPDVVTTAKGLGNGVPIGACLARGVAATILSPGTHGSTYGGNPLACAAALAVVNTIMNENLCERAETLGNKIADGFRKEIGTAPYVKEIRNKGMLIAIELTEGGSELAVLAKVKGILLNITGGGKVIRMLPPLTMTDNEAELLVNTLSQIIRVYAADERSTAFPEAPNSDRRV</sequence>
<dbReference type="SUPFAM" id="SSF53383">
    <property type="entry name" value="PLP-dependent transferases"/>
    <property type="match status" value="1"/>
</dbReference>
<keyword evidence="4 5" id="KW-0663">Pyridoxal phosphate</keyword>
<comment type="subcellular location">
    <subcellularLocation>
        <location evidence="5">Cytoplasm</location>
    </subcellularLocation>
</comment>
<feature type="binding site" evidence="5">
    <location>
        <position position="274"/>
    </location>
    <ligand>
        <name>N(2)-acetyl-L-ornithine</name>
        <dbReference type="ChEBI" id="CHEBI:57805"/>
    </ligand>
</feature>
<keyword evidence="5" id="KW-0963">Cytoplasm</keyword>
<keyword evidence="7" id="KW-1185">Reference proteome</keyword>
<dbReference type="GO" id="GO:0008483">
    <property type="term" value="F:transaminase activity"/>
    <property type="evidence" value="ECO:0007669"/>
    <property type="project" value="UniProtKB-KW"/>
</dbReference>
<dbReference type="RefSeq" id="WP_342854278.1">
    <property type="nucleotide sequence ID" value="NZ_JBBMRA010000006.1"/>
</dbReference>
<dbReference type="InterPro" id="IPR004636">
    <property type="entry name" value="AcOrn/SuccOrn_fam"/>
</dbReference>
<dbReference type="EC" id="2.6.1.11" evidence="5"/>
<dbReference type="EMBL" id="JBBMRA010000006">
    <property type="protein sequence ID" value="MEM5536397.1"/>
    <property type="molecule type" value="Genomic_DNA"/>
</dbReference>
<proteinExistence type="inferred from homology"/>
<comment type="catalytic activity">
    <reaction evidence="5">
        <text>N(2)-acetyl-L-ornithine + 2-oxoglutarate = N-acetyl-L-glutamate 5-semialdehyde + L-glutamate</text>
        <dbReference type="Rhea" id="RHEA:18049"/>
        <dbReference type="ChEBI" id="CHEBI:16810"/>
        <dbReference type="ChEBI" id="CHEBI:29123"/>
        <dbReference type="ChEBI" id="CHEBI:29985"/>
        <dbReference type="ChEBI" id="CHEBI:57805"/>
        <dbReference type="EC" id="2.6.1.11"/>
    </reaction>
</comment>
<dbReference type="NCBIfam" id="TIGR00707">
    <property type="entry name" value="argD"/>
    <property type="match status" value="1"/>
</dbReference>
<feature type="modified residue" description="N6-(pyridoxal phosphate)lysine" evidence="5">
    <location>
        <position position="246"/>
    </location>
</feature>
<feature type="binding site" evidence="5">
    <location>
        <begin position="97"/>
        <end position="98"/>
    </location>
    <ligand>
        <name>pyridoxal 5'-phosphate</name>
        <dbReference type="ChEBI" id="CHEBI:597326"/>
    </ligand>
</feature>
<feature type="binding site" evidence="5">
    <location>
        <begin position="217"/>
        <end position="220"/>
    </location>
    <ligand>
        <name>pyridoxal 5'-phosphate</name>
        <dbReference type="ChEBI" id="CHEBI:597326"/>
    </ligand>
</feature>
<organism evidence="6 7">
    <name type="scientific">Neptuniibacter pectenicola</name>
    <dbReference type="NCBI Taxonomy" id="1806669"/>
    <lineage>
        <taxon>Bacteria</taxon>
        <taxon>Pseudomonadati</taxon>
        <taxon>Pseudomonadota</taxon>
        <taxon>Gammaproteobacteria</taxon>
        <taxon>Oceanospirillales</taxon>
        <taxon>Oceanospirillaceae</taxon>
        <taxon>Neptuniibacter</taxon>
    </lineage>
</organism>
<evidence type="ECO:0000256" key="1">
    <source>
        <dbReference type="ARBA" id="ARBA00022576"/>
    </source>
</evidence>
<dbReference type="PROSITE" id="PS00600">
    <property type="entry name" value="AA_TRANSFER_CLASS_3"/>
    <property type="match status" value="1"/>
</dbReference>
<comment type="pathway">
    <text evidence="5">Amino-acid biosynthesis; L-arginine biosynthesis; N(2)-acetyl-L-ornithine from L-glutamate: step 4/4.</text>
</comment>
<name>A0ABU9TT74_9GAMM</name>
<keyword evidence="1 5" id="KW-0032">Aminotransferase</keyword>
<comment type="miscellaneous">
    <text evidence="5">May also have succinyldiaminopimelate aminotransferase activity, thus carrying out the corresponding step in lysine biosynthesis.</text>
</comment>
<feature type="binding site" evidence="5">
    <location>
        <position position="130"/>
    </location>
    <ligand>
        <name>pyridoxal 5'-phosphate</name>
        <dbReference type="ChEBI" id="CHEBI:597326"/>
    </ligand>
</feature>
<comment type="cofactor">
    <cofactor evidence="5">
        <name>pyridoxal 5'-phosphate</name>
        <dbReference type="ChEBI" id="CHEBI:597326"/>
    </cofactor>
    <text evidence="5">Binds 1 pyridoxal phosphate per subunit.</text>
</comment>
<dbReference type="PANTHER" id="PTHR11986">
    <property type="entry name" value="AMINOTRANSFERASE CLASS III"/>
    <property type="match status" value="1"/>
</dbReference>
<keyword evidence="2 5" id="KW-0028">Amino-acid biosynthesis</keyword>
<dbReference type="PIRSF" id="PIRSF000521">
    <property type="entry name" value="Transaminase_4ab_Lys_Orn"/>
    <property type="match status" value="1"/>
</dbReference>
<dbReference type="InterPro" id="IPR015424">
    <property type="entry name" value="PyrdxlP-dep_Trfase"/>
</dbReference>
<dbReference type="Proteomes" id="UP001449225">
    <property type="component" value="Unassembled WGS sequence"/>
</dbReference>
<keyword evidence="3 5" id="KW-0808">Transferase</keyword>
<comment type="similarity">
    <text evidence="5">Belongs to the class-III pyridoxal-phosphate-dependent aminotransferase family. ArgD subfamily.</text>
</comment>
<dbReference type="Pfam" id="PF00202">
    <property type="entry name" value="Aminotran_3"/>
    <property type="match status" value="1"/>
</dbReference>
<dbReference type="Gene3D" id="3.90.1150.10">
    <property type="entry name" value="Aspartate Aminotransferase, domain 1"/>
    <property type="match status" value="1"/>
</dbReference>
<dbReference type="CDD" id="cd00610">
    <property type="entry name" value="OAT_like"/>
    <property type="match status" value="1"/>
</dbReference>
<reference evidence="6 7" key="1">
    <citation type="submission" date="2024-03" db="EMBL/GenBank/DDBJ databases">
        <title>Community enrichment and isolation of bacterial strains for fucoidan degradation.</title>
        <authorList>
            <person name="Sichert A."/>
        </authorList>
    </citation>
    <scope>NUCLEOTIDE SEQUENCE [LARGE SCALE GENOMIC DNA]</scope>
    <source>
        <strain evidence="6 7">AS76</strain>
    </source>
</reference>
<dbReference type="Gene3D" id="3.40.640.10">
    <property type="entry name" value="Type I PLP-dependent aspartate aminotransferase-like (Major domain)"/>
    <property type="match status" value="1"/>
</dbReference>
<accession>A0ABU9TT74</accession>